<evidence type="ECO:0000259" key="2">
    <source>
        <dbReference type="PROSITE" id="PS50090"/>
    </source>
</evidence>
<proteinExistence type="predicted"/>
<dbReference type="PANTHER" id="PTHR45614">
    <property type="entry name" value="MYB PROTEIN-RELATED"/>
    <property type="match status" value="1"/>
</dbReference>
<dbReference type="InterPro" id="IPR050560">
    <property type="entry name" value="MYB_TF"/>
</dbReference>
<evidence type="ECO:0000313" key="4">
    <source>
        <dbReference type="EMBL" id="KAK8881430.1"/>
    </source>
</evidence>
<dbReference type="PROSITE" id="PS51294">
    <property type="entry name" value="HTH_MYB"/>
    <property type="match status" value="2"/>
</dbReference>
<feature type="region of interest" description="Disordered" evidence="1">
    <location>
        <begin position="1"/>
        <end position="28"/>
    </location>
</feature>
<organism evidence="4 5">
    <name type="scientific">Tritrichomonas musculus</name>
    <dbReference type="NCBI Taxonomy" id="1915356"/>
    <lineage>
        <taxon>Eukaryota</taxon>
        <taxon>Metamonada</taxon>
        <taxon>Parabasalia</taxon>
        <taxon>Tritrichomonadida</taxon>
        <taxon>Tritrichomonadidae</taxon>
        <taxon>Tritrichomonas</taxon>
    </lineage>
</organism>
<feature type="domain" description="Myb-like" evidence="2">
    <location>
        <begin position="29"/>
        <end position="72"/>
    </location>
</feature>
<dbReference type="InterPro" id="IPR009057">
    <property type="entry name" value="Homeodomain-like_sf"/>
</dbReference>
<feature type="domain" description="Myb-like" evidence="2">
    <location>
        <begin position="73"/>
        <end position="124"/>
    </location>
</feature>
<reference evidence="4 5" key="1">
    <citation type="submission" date="2024-04" db="EMBL/GenBank/DDBJ databases">
        <title>Tritrichomonas musculus Genome.</title>
        <authorList>
            <person name="Alves-Ferreira E."/>
            <person name="Grigg M."/>
            <person name="Lorenzi H."/>
            <person name="Galac M."/>
        </authorList>
    </citation>
    <scope>NUCLEOTIDE SEQUENCE [LARGE SCALE GENOMIC DNA]</scope>
    <source>
        <strain evidence="4 5">EAF2021</strain>
    </source>
</reference>
<name>A0ABR2JR96_9EUKA</name>
<dbReference type="Gene3D" id="1.10.10.60">
    <property type="entry name" value="Homeodomain-like"/>
    <property type="match status" value="3"/>
</dbReference>
<feature type="domain" description="HTH myb-type" evidence="3">
    <location>
        <begin position="73"/>
        <end position="124"/>
    </location>
</feature>
<comment type="caution">
    <text evidence="4">The sequence shown here is derived from an EMBL/GenBank/DDBJ whole genome shotgun (WGS) entry which is preliminary data.</text>
</comment>
<gene>
    <name evidence="4" type="ORF">M9Y10_004166</name>
</gene>
<sequence>MNSILIYPSNGEPLAPTRSRNRTHGATASNWTEKEDALLTDLINRKVDWDTISSMFKNRTQRQIMLHWKKVVNPNIIRGSWTADEDRKIISWVTANGPHKWTVLAEKMPGRIAKQCRERWCNHLDPSIKTTSWTPEEDQIIIQTIKSIGTKWAEIARLLPGRTDNAVKNRWNSTLKRRINTENALLISQQSDSSNQTPPPRPILTVIENRLKFELMLKARLAANTTV</sequence>
<evidence type="ECO:0000313" key="5">
    <source>
        <dbReference type="Proteomes" id="UP001470230"/>
    </source>
</evidence>
<dbReference type="CDD" id="cd00167">
    <property type="entry name" value="SANT"/>
    <property type="match status" value="3"/>
</dbReference>
<keyword evidence="5" id="KW-1185">Reference proteome</keyword>
<protein>
    <recommendedName>
        <fullName evidence="6">Myb-like DNA-binding domain containing protein</fullName>
    </recommendedName>
</protein>
<feature type="domain" description="HTH myb-type" evidence="3">
    <location>
        <begin position="125"/>
        <end position="179"/>
    </location>
</feature>
<dbReference type="InterPro" id="IPR001005">
    <property type="entry name" value="SANT/Myb"/>
</dbReference>
<dbReference type="Proteomes" id="UP001470230">
    <property type="component" value="Unassembled WGS sequence"/>
</dbReference>
<feature type="domain" description="Myb-like" evidence="2">
    <location>
        <begin position="125"/>
        <end position="175"/>
    </location>
</feature>
<dbReference type="SUPFAM" id="SSF46689">
    <property type="entry name" value="Homeodomain-like"/>
    <property type="match status" value="2"/>
</dbReference>
<dbReference type="SMART" id="SM00717">
    <property type="entry name" value="SANT"/>
    <property type="match status" value="3"/>
</dbReference>
<evidence type="ECO:0000259" key="3">
    <source>
        <dbReference type="PROSITE" id="PS51294"/>
    </source>
</evidence>
<dbReference type="Pfam" id="PF00249">
    <property type="entry name" value="Myb_DNA-binding"/>
    <property type="match status" value="3"/>
</dbReference>
<dbReference type="InterPro" id="IPR017930">
    <property type="entry name" value="Myb_dom"/>
</dbReference>
<evidence type="ECO:0000256" key="1">
    <source>
        <dbReference type="SAM" id="MobiDB-lite"/>
    </source>
</evidence>
<dbReference type="PANTHER" id="PTHR45614:SF25">
    <property type="entry name" value="MYB PROTEIN"/>
    <property type="match status" value="1"/>
</dbReference>
<accession>A0ABR2JR96</accession>
<dbReference type="EMBL" id="JAPFFF010000010">
    <property type="protein sequence ID" value="KAK8881430.1"/>
    <property type="molecule type" value="Genomic_DNA"/>
</dbReference>
<evidence type="ECO:0008006" key="6">
    <source>
        <dbReference type="Google" id="ProtNLM"/>
    </source>
</evidence>
<dbReference type="PROSITE" id="PS50090">
    <property type="entry name" value="MYB_LIKE"/>
    <property type="match status" value="3"/>
</dbReference>